<reference evidence="2" key="1">
    <citation type="submission" date="2023-07" db="EMBL/GenBank/DDBJ databases">
        <authorList>
            <person name="Yang W."/>
            <person name="Chen J."/>
            <person name="Ji P."/>
            <person name="Hu F."/>
        </authorList>
    </citation>
    <scope>NUCLEOTIDE SEQUENCE</scope>
    <source>
        <strain evidence="2">CRE-138-0111</strain>
    </source>
</reference>
<evidence type="ECO:0000313" key="2">
    <source>
        <dbReference type="EMBL" id="MDO7855567.1"/>
    </source>
</evidence>
<keyword evidence="3" id="KW-1185">Reference proteome</keyword>
<comment type="caution">
    <text evidence="2">The sequence shown here is derived from an EMBL/GenBank/DDBJ whole genome shotgun (WGS) entry which is preliminary data.</text>
</comment>
<name>A0ABT9AM13_9GAMM</name>
<dbReference type="SUPFAM" id="SSF47413">
    <property type="entry name" value="lambda repressor-like DNA-binding domains"/>
    <property type="match status" value="1"/>
</dbReference>
<protein>
    <submittedName>
        <fullName evidence="2">Helix-turn-helix transcriptional regulator</fullName>
    </submittedName>
</protein>
<feature type="domain" description="HTH cro/C1-type" evidence="1">
    <location>
        <begin position="40"/>
        <end position="80"/>
    </location>
</feature>
<gene>
    <name evidence="2" type="ORF">Q5E86_04075</name>
</gene>
<dbReference type="Proteomes" id="UP001176478">
    <property type="component" value="Unassembled WGS sequence"/>
</dbReference>
<reference evidence="2" key="2">
    <citation type="journal article" date="2024" name="Int. J. Antimicrob. Agents">
        <title>Identification of a novel Providencia species showing multi-drug-resistant in three patients with hospital-acquired infection.</title>
        <authorList>
            <person name="Yang W."/>
            <person name="Chen J."/>
            <person name="Yang F."/>
            <person name="Ji P."/>
            <person name="Shen S."/>
            <person name="Yin D."/>
            <person name="Hu F."/>
        </authorList>
    </citation>
    <scope>NUCLEOTIDE SEQUENCE</scope>
    <source>
        <strain evidence="2">CRE-138-0111</strain>
    </source>
</reference>
<evidence type="ECO:0000313" key="3">
    <source>
        <dbReference type="Proteomes" id="UP001176478"/>
    </source>
</evidence>
<proteinExistence type="predicted"/>
<organism evidence="2 3">
    <name type="scientific">Providencia huashanensis</name>
    <dbReference type="NCBI Taxonomy" id="3037798"/>
    <lineage>
        <taxon>Bacteria</taxon>
        <taxon>Pseudomonadati</taxon>
        <taxon>Pseudomonadota</taxon>
        <taxon>Gammaproteobacteria</taxon>
        <taxon>Enterobacterales</taxon>
        <taxon>Morganellaceae</taxon>
        <taxon>Providencia</taxon>
    </lineage>
</organism>
<dbReference type="Gene3D" id="1.10.260.40">
    <property type="entry name" value="lambda repressor-like DNA-binding domains"/>
    <property type="match status" value="1"/>
</dbReference>
<accession>A0ABT9AM13</accession>
<evidence type="ECO:0000259" key="1">
    <source>
        <dbReference type="PROSITE" id="PS50943"/>
    </source>
</evidence>
<dbReference type="RefSeq" id="WP_304557530.1">
    <property type="nucleotide sequence ID" value="NZ_JAUQTF010000001.1"/>
</dbReference>
<dbReference type="PROSITE" id="PS50943">
    <property type="entry name" value="HTH_CROC1"/>
    <property type="match status" value="1"/>
</dbReference>
<dbReference type="EMBL" id="JAUQTG010000001">
    <property type="protein sequence ID" value="MDO7855567.1"/>
    <property type="molecule type" value="Genomic_DNA"/>
</dbReference>
<sequence length="199" mass="22304">MSELHDKSSENTSHSFSGSGITRFGERLSTLINGESFKSFAKKCDMSDKAIRDYVAGRTYPALDRIAHIAAVTGSSFEWLATGYSANELSDTNRAKEHNPTPEEHKKWSDLLVLMTPEERELMLYKVSRYGLNFLLQNIKSNSTPTNKGSIDDLSPDDLLIARMYNSLDTEQRKSFLESILSGEHKNTNRSLSSKTKAS</sequence>
<dbReference type="InterPro" id="IPR001387">
    <property type="entry name" value="Cro/C1-type_HTH"/>
</dbReference>
<dbReference type="InterPro" id="IPR010982">
    <property type="entry name" value="Lambda_DNA-bd_dom_sf"/>
</dbReference>
<dbReference type="CDD" id="cd00093">
    <property type="entry name" value="HTH_XRE"/>
    <property type="match status" value="1"/>
</dbReference>